<keyword evidence="3" id="KW-1185">Reference proteome</keyword>
<accession>A0A1M6EKC1</accession>
<dbReference type="SUPFAM" id="SSF56281">
    <property type="entry name" value="Metallo-hydrolase/oxidoreductase"/>
    <property type="match status" value="1"/>
</dbReference>
<dbReference type="InterPro" id="IPR050855">
    <property type="entry name" value="NDM-1-like"/>
</dbReference>
<feature type="domain" description="Metallo-beta-lactamase" evidence="1">
    <location>
        <begin position="25"/>
        <end position="202"/>
    </location>
</feature>
<gene>
    <name evidence="2" type="ORF">SAMN02745176_01614</name>
</gene>
<dbReference type="RefSeq" id="WP_073025701.1">
    <property type="nucleotide sequence ID" value="NZ_FQZS01000009.1"/>
</dbReference>
<proteinExistence type="predicted"/>
<name>A0A1M6EKC1_9FIRM</name>
<dbReference type="Proteomes" id="UP000184442">
    <property type="component" value="Unassembled WGS sequence"/>
</dbReference>
<dbReference type="PANTHER" id="PTHR42951:SF18">
    <property type="entry name" value="METALLO-HYDROLASE MJ0296-RELATED"/>
    <property type="match status" value="1"/>
</dbReference>
<dbReference type="PANTHER" id="PTHR42951">
    <property type="entry name" value="METALLO-BETA-LACTAMASE DOMAIN-CONTAINING"/>
    <property type="match status" value="1"/>
</dbReference>
<dbReference type="EMBL" id="FQZS01000009">
    <property type="protein sequence ID" value="SHI85962.1"/>
    <property type="molecule type" value="Genomic_DNA"/>
</dbReference>
<dbReference type="STRING" id="1122184.SAMN02745176_01614"/>
<organism evidence="2 3">
    <name type="scientific">Lutispora thermophila DSM 19022</name>
    <dbReference type="NCBI Taxonomy" id="1122184"/>
    <lineage>
        <taxon>Bacteria</taxon>
        <taxon>Bacillati</taxon>
        <taxon>Bacillota</taxon>
        <taxon>Clostridia</taxon>
        <taxon>Lutisporales</taxon>
        <taxon>Lutisporaceae</taxon>
        <taxon>Lutispora</taxon>
    </lineage>
</organism>
<dbReference type="AlphaFoldDB" id="A0A1M6EKC1"/>
<reference evidence="2 3" key="1">
    <citation type="submission" date="2016-11" db="EMBL/GenBank/DDBJ databases">
        <authorList>
            <person name="Jaros S."/>
            <person name="Januszkiewicz K."/>
            <person name="Wedrychowicz H."/>
        </authorList>
    </citation>
    <scope>NUCLEOTIDE SEQUENCE [LARGE SCALE GENOMIC DNA]</scope>
    <source>
        <strain evidence="2 3">DSM 19022</strain>
    </source>
</reference>
<dbReference type="Gene3D" id="3.60.15.10">
    <property type="entry name" value="Ribonuclease Z/Hydroxyacylglutathione hydrolase-like"/>
    <property type="match status" value="1"/>
</dbReference>
<evidence type="ECO:0000259" key="1">
    <source>
        <dbReference type="SMART" id="SM00849"/>
    </source>
</evidence>
<dbReference type="InterPro" id="IPR036866">
    <property type="entry name" value="RibonucZ/Hydroxyglut_hydro"/>
</dbReference>
<dbReference type="OrthoDB" id="9761531at2"/>
<dbReference type="InterPro" id="IPR001279">
    <property type="entry name" value="Metallo-B-lactamas"/>
</dbReference>
<sequence length="223" mass="25709">MKIERIAKRGTLFTFQEGDSLFSQDTSVYLIDVGDKLFLCDTHVGPKSMAIVKDHINAEGLENKEIIVFNSHGDWDHIWGNCAFPDSTIIAHESCRRRIIEYGEKDLERFKDKYHDGSFGLKLPNLTFDSRLSFEDYGIEFIYAPGHTVDSAICYDKEDSVLFVGDLIEYPEPYLQYENLQEYINTLEYIKSKKADVIICGHSGIVDDNLINENIDFIKRQMK</sequence>
<dbReference type="Pfam" id="PF00753">
    <property type="entry name" value="Lactamase_B"/>
    <property type="match status" value="1"/>
</dbReference>
<evidence type="ECO:0000313" key="2">
    <source>
        <dbReference type="EMBL" id="SHI85962.1"/>
    </source>
</evidence>
<protein>
    <submittedName>
        <fullName evidence="2">Glyoxylase, beta-lactamase superfamily II</fullName>
    </submittedName>
</protein>
<evidence type="ECO:0000313" key="3">
    <source>
        <dbReference type="Proteomes" id="UP000184442"/>
    </source>
</evidence>
<dbReference type="SMART" id="SM00849">
    <property type="entry name" value="Lactamase_B"/>
    <property type="match status" value="1"/>
</dbReference>